<keyword evidence="2" id="KW-0472">Membrane</keyword>
<feature type="transmembrane region" description="Helical" evidence="2">
    <location>
        <begin position="208"/>
        <end position="226"/>
    </location>
</feature>
<feature type="compositionally biased region" description="Basic and acidic residues" evidence="1">
    <location>
        <begin position="89"/>
        <end position="98"/>
    </location>
</feature>
<keyword evidence="2" id="KW-0812">Transmembrane</keyword>
<protein>
    <recommendedName>
        <fullName evidence="4">Reverse transcriptase Ty1/copia-type domain-containing protein</fullName>
    </recommendedName>
</protein>
<organism evidence="3">
    <name type="scientific">Tanacetum cinerariifolium</name>
    <name type="common">Dalmatian daisy</name>
    <name type="synonym">Chrysanthemum cinerariifolium</name>
    <dbReference type="NCBI Taxonomy" id="118510"/>
    <lineage>
        <taxon>Eukaryota</taxon>
        <taxon>Viridiplantae</taxon>
        <taxon>Streptophyta</taxon>
        <taxon>Embryophyta</taxon>
        <taxon>Tracheophyta</taxon>
        <taxon>Spermatophyta</taxon>
        <taxon>Magnoliopsida</taxon>
        <taxon>eudicotyledons</taxon>
        <taxon>Gunneridae</taxon>
        <taxon>Pentapetalae</taxon>
        <taxon>asterids</taxon>
        <taxon>campanulids</taxon>
        <taxon>Asterales</taxon>
        <taxon>Asteraceae</taxon>
        <taxon>Asteroideae</taxon>
        <taxon>Anthemideae</taxon>
        <taxon>Anthemidinae</taxon>
        <taxon>Tanacetum</taxon>
    </lineage>
</organism>
<dbReference type="PANTHER" id="PTHR11439">
    <property type="entry name" value="GAG-POL-RELATED RETROTRANSPOSON"/>
    <property type="match status" value="1"/>
</dbReference>
<name>A0A6L2L0G3_TANCI</name>
<comment type="caution">
    <text evidence="3">The sequence shown here is derived from an EMBL/GenBank/DDBJ whole genome shotgun (WGS) entry which is preliminary data.</text>
</comment>
<evidence type="ECO:0000313" key="3">
    <source>
        <dbReference type="EMBL" id="GEU54719.1"/>
    </source>
</evidence>
<feature type="compositionally biased region" description="Polar residues" evidence="1">
    <location>
        <begin position="24"/>
        <end position="48"/>
    </location>
</feature>
<gene>
    <name evidence="3" type="ORF">Tci_026697</name>
</gene>
<feature type="region of interest" description="Disordered" evidence="1">
    <location>
        <begin position="24"/>
        <end position="55"/>
    </location>
</feature>
<evidence type="ECO:0008006" key="4">
    <source>
        <dbReference type="Google" id="ProtNLM"/>
    </source>
</evidence>
<proteinExistence type="predicted"/>
<accession>A0A6L2L0G3</accession>
<dbReference type="AlphaFoldDB" id="A0A6L2L0G3"/>
<dbReference type="PANTHER" id="PTHR11439:SF509">
    <property type="entry name" value="RNA-DIRECTED DNA POLYMERASE"/>
    <property type="match status" value="1"/>
</dbReference>
<dbReference type="EMBL" id="BKCJ010003378">
    <property type="protein sequence ID" value="GEU54719.1"/>
    <property type="molecule type" value="Genomic_DNA"/>
</dbReference>
<evidence type="ECO:0000256" key="1">
    <source>
        <dbReference type="SAM" id="MobiDB-lite"/>
    </source>
</evidence>
<reference evidence="3" key="1">
    <citation type="journal article" date="2019" name="Sci. Rep.">
        <title>Draft genome of Tanacetum cinerariifolium, the natural source of mosquito coil.</title>
        <authorList>
            <person name="Yamashiro T."/>
            <person name="Shiraishi A."/>
            <person name="Satake H."/>
            <person name="Nakayama K."/>
        </authorList>
    </citation>
    <scope>NUCLEOTIDE SEQUENCE</scope>
</reference>
<keyword evidence="2" id="KW-1133">Transmembrane helix</keyword>
<feature type="region of interest" description="Disordered" evidence="1">
    <location>
        <begin position="82"/>
        <end position="108"/>
    </location>
</feature>
<evidence type="ECO:0000256" key="2">
    <source>
        <dbReference type="SAM" id="Phobius"/>
    </source>
</evidence>
<sequence>MVESSRRKRPTWLFDLDYLTDSMNYQPVTTDNKSNKTSGPNEAKNSAGIQDDIDAGNSNMEAEHVQEYFVLPLWSSYTSTVKSSEANNGDEKLNEDTGSKTNENPVNQEDQAFLEEFERLKTQEKEADDAAETLRKTFAKSTEDLLLQTGAARASSPNYEELLQFRTQQVWILVDLTFRNKVIATKWIYMNKKDERGIIVRNKARIEAIRIFLAFTSYMGFIVYQIDVKSAFLYGKIDEKVAWYATLSTFLVKSGYRRGLIDKTLFIKKDKKDIMPVQVKQKEDGIFIIETKKPFVKVVEAADIDVHLYRSIIGSLIYLTAFRPDIMYAVCACSRFQVTPKTSHLHAVKRIFRRLISWQCKKQTIVATLTTEAEYVAAAKLNTARSKLNTSRSKLSTATQKEVSDAVETLNTALNTAATLAVSTVSIQPVLVLLKLLCSYWV</sequence>
<feature type="compositionally biased region" description="Polar residues" evidence="1">
    <location>
        <begin position="99"/>
        <end position="108"/>
    </location>
</feature>